<keyword evidence="1" id="KW-0175">Coiled coil</keyword>
<reference evidence="4" key="1">
    <citation type="submission" date="2014-12" db="EMBL/GenBank/DDBJ databases">
        <title>Genome sequence of Clostridium beijerinckii strain 59B.</title>
        <authorList>
            <person name="Little G.T."/>
            <person name="Minton N.P."/>
        </authorList>
    </citation>
    <scope>NUCLEOTIDE SEQUENCE [LARGE SCALE GENOMIC DNA]</scope>
    <source>
        <strain evidence="4">59B</strain>
    </source>
</reference>
<proteinExistence type="predicted"/>
<evidence type="ECO:0000256" key="1">
    <source>
        <dbReference type="SAM" id="Coils"/>
    </source>
</evidence>
<dbReference type="RefSeq" id="WP_041895819.1">
    <property type="nucleotide sequence ID" value="NZ_CP010086.2"/>
</dbReference>
<evidence type="ECO:0000313" key="4">
    <source>
        <dbReference type="Proteomes" id="UP000031866"/>
    </source>
</evidence>
<dbReference type="OrthoDB" id="1894507at2"/>
<evidence type="ECO:0000256" key="2">
    <source>
        <dbReference type="SAM" id="SignalP"/>
    </source>
</evidence>
<organism evidence="3 4">
    <name type="scientific">Clostridium beijerinckii</name>
    <name type="common">Clostridium MP</name>
    <dbReference type="NCBI Taxonomy" id="1520"/>
    <lineage>
        <taxon>Bacteria</taxon>
        <taxon>Bacillati</taxon>
        <taxon>Bacillota</taxon>
        <taxon>Clostridia</taxon>
        <taxon>Eubacteriales</taxon>
        <taxon>Clostridiaceae</taxon>
        <taxon>Clostridium</taxon>
    </lineage>
</organism>
<dbReference type="EMBL" id="CP010086">
    <property type="protein sequence ID" value="AJG98547.1"/>
    <property type="molecule type" value="Genomic_DNA"/>
</dbReference>
<dbReference type="STRING" id="1520.LF65_01949"/>
<dbReference type="Proteomes" id="UP000031866">
    <property type="component" value="Chromosome"/>
</dbReference>
<dbReference type="AlphaFoldDB" id="A0A0B5QKV4"/>
<sequence>MRKTFISFLIGALVVSSSISMINIPSAYADTTDNSTINEVSDDSGTIKVSLENIRDIMTENNLDIKIKQNNLKIAQEEYHDALDDYDSAKSAYDAYSDKENIESKYEAAKNAYENCTDDSQKETLKAAYDTAKAAYDAKNAYDNADTTLTTKRDAFKTARDDYNKEIEDQVYAAQQAYITYLSDLPNEKIEEDTVNINTKKEQIYKLQYDSGFISKNKYTELLQGNTSVDDLNSSKNTAELDKLKLFNLLGISSESKVTFENDIDKNFDVIPKINYEDDLSKMLENNIDIKLQNDEIDDLDDAEDDYDNKDIYDNKVEEANNKLKSLMNSTETSFKKQYNDLMTSYNSIKSSYDVINQKQKEYEIEQTKYDYGFVSKNDVDAAKLTLDSENADFINKRNQCYLSYLKYIEMKEGY</sequence>
<keyword evidence="2" id="KW-0732">Signal</keyword>
<dbReference type="SUPFAM" id="SSF56954">
    <property type="entry name" value="Outer membrane efflux proteins (OEP)"/>
    <property type="match status" value="1"/>
</dbReference>
<evidence type="ECO:0008006" key="5">
    <source>
        <dbReference type="Google" id="ProtNLM"/>
    </source>
</evidence>
<dbReference type="KEGG" id="cbei:LF65_01949"/>
<feature type="signal peptide" evidence="2">
    <location>
        <begin position="1"/>
        <end position="29"/>
    </location>
</feature>
<name>A0A0B5QKV4_CLOBE</name>
<feature type="coiled-coil region" evidence="1">
    <location>
        <begin position="65"/>
        <end position="119"/>
    </location>
</feature>
<gene>
    <name evidence="3" type="ORF">LF65_01949</name>
</gene>
<feature type="chain" id="PRO_5002118556" description="Outer membrane efflux protein" evidence="2">
    <location>
        <begin position="30"/>
        <end position="415"/>
    </location>
</feature>
<dbReference type="GO" id="GO:0015562">
    <property type="term" value="F:efflux transmembrane transporter activity"/>
    <property type="evidence" value="ECO:0007669"/>
    <property type="project" value="InterPro"/>
</dbReference>
<accession>A0A0B5QKV4</accession>
<evidence type="ECO:0000313" key="3">
    <source>
        <dbReference type="EMBL" id="AJG98547.1"/>
    </source>
</evidence>
<protein>
    <recommendedName>
        <fullName evidence="5">Outer membrane efflux protein</fullName>
    </recommendedName>
</protein>
<dbReference type="Gene3D" id="1.20.1600.10">
    <property type="entry name" value="Outer membrane efflux proteins (OEP)"/>
    <property type="match status" value="2"/>
</dbReference>